<evidence type="ECO:0000313" key="1">
    <source>
        <dbReference type="EMBL" id="QDU57529.1"/>
    </source>
</evidence>
<proteinExistence type="predicted"/>
<dbReference type="KEGG" id="amuc:Pan181_37470"/>
<reference evidence="1 2" key="1">
    <citation type="submission" date="2019-02" db="EMBL/GenBank/DDBJ databases">
        <title>Deep-cultivation of Planctomycetes and their phenomic and genomic characterization uncovers novel biology.</title>
        <authorList>
            <person name="Wiegand S."/>
            <person name="Jogler M."/>
            <person name="Boedeker C."/>
            <person name="Pinto D."/>
            <person name="Vollmers J."/>
            <person name="Rivas-Marin E."/>
            <person name="Kohn T."/>
            <person name="Peeters S.H."/>
            <person name="Heuer A."/>
            <person name="Rast P."/>
            <person name="Oberbeckmann S."/>
            <person name="Bunk B."/>
            <person name="Jeske O."/>
            <person name="Meyerdierks A."/>
            <person name="Storesund J.E."/>
            <person name="Kallscheuer N."/>
            <person name="Luecker S."/>
            <person name="Lage O.M."/>
            <person name="Pohl T."/>
            <person name="Merkel B.J."/>
            <person name="Hornburger P."/>
            <person name="Mueller R.-W."/>
            <person name="Bruemmer F."/>
            <person name="Labrenz M."/>
            <person name="Spormann A.M."/>
            <person name="Op den Camp H."/>
            <person name="Overmann J."/>
            <person name="Amann R."/>
            <person name="Jetten M.S.M."/>
            <person name="Mascher T."/>
            <person name="Medema M.H."/>
            <person name="Devos D.P."/>
            <person name="Kaster A.-K."/>
            <person name="Ovreas L."/>
            <person name="Rohde M."/>
            <person name="Galperin M.Y."/>
            <person name="Jogler C."/>
        </authorList>
    </citation>
    <scope>NUCLEOTIDE SEQUENCE [LARGE SCALE GENOMIC DNA]</scope>
    <source>
        <strain evidence="1 2">Pan181</strain>
    </source>
</reference>
<keyword evidence="2" id="KW-1185">Reference proteome</keyword>
<protein>
    <submittedName>
        <fullName evidence="1">Uncharacterized protein</fullName>
    </submittedName>
</protein>
<accession>A0A518AS24</accession>
<name>A0A518AS24_9BACT</name>
<gene>
    <name evidence="1" type="ORF">Pan181_37470</name>
</gene>
<sequence length="121" mass="13992">MSEKHNSIWRELVRRYQRVEKTFPSAAELERQIEAVQPEPLTENEIDAIVHAVSSGESHASEPEPLFDWLADVDTSSVEEGVLQLNRNKGDSDEEIKKRMDEFRKKALEEHDDDENDLESD</sequence>
<evidence type="ECO:0000313" key="2">
    <source>
        <dbReference type="Proteomes" id="UP000315750"/>
    </source>
</evidence>
<dbReference type="RefSeq" id="WP_197528470.1">
    <property type="nucleotide sequence ID" value="NZ_CP036278.1"/>
</dbReference>
<dbReference type="AlphaFoldDB" id="A0A518AS24"/>
<dbReference type="EMBL" id="CP036278">
    <property type="protein sequence ID" value="QDU57529.1"/>
    <property type="molecule type" value="Genomic_DNA"/>
</dbReference>
<dbReference type="Proteomes" id="UP000315750">
    <property type="component" value="Chromosome"/>
</dbReference>
<organism evidence="1 2">
    <name type="scientific">Aeoliella mucimassa</name>
    <dbReference type="NCBI Taxonomy" id="2527972"/>
    <lineage>
        <taxon>Bacteria</taxon>
        <taxon>Pseudomonadati</taxon>
        <taxon>Planctomycetota</taxon>
        <taxon>Planctomycetia</taxon>
        <taxon>Pirellulales</taxon>
        <taxon>Lacipirellulaceae</taxon>
        <taxon>Aeoliella</taxon>
    </lineage>
</organism>